<dbReference type="SUPFAM" id="SSF53335">
    <property type="entry name" value="S-adenosyl-L-methionine-dependent methyltransferases"/>
    <property type="match status" value="1"/>
</dbReference>
<dbReference type="PANTHER" id="PTHR47473">
    <property type="entry name" value="BTA1P"/>
    <property type="match status" value="1"/>
</dbReference>
<dbReference type="InterPro" id="IPR021829">
    <property type="entry name" value="DUF3419"/>
</dbReference>
<keyword evidence="1" id="KW-0472">Membrane</keyword>
<dbReference type="EMBL" id="ML119138">
    <property type="protein sequence ID" value="RPB11029.1"/>
    <property type="molecule type" value="Genomic_DNA"/>
</dbReference>
<evidence type="ECO:0000256" key="1">
    <source>
        <dbReference type="SAM" id="Phobius"/>
    </source>
</evidence>
<evidence type="ECO:0000259" key="2">
    <source>
        <dbReference type="Pfam" id="PF13649"/>
    </source>
</evidence>
<keyword evidence="4" id="KW-1185">Reference proteome</keyword>
<dbReference type="InterPro" id="IPR041698">
    <property type="entry name" value="Methyltransf_25"/>
</dbReference>
<sequence length="778" mass="89520">MFTPLDIELFMLVSFVIASSIILYFILNHGKPYAIFFYNCFLKPFSGKVTSVKQQDSLESFYKGQAAIYDATRGQLLRGREEMLALAAAQLKLRVQKKKEAESTEGRVWVDIGGGTGYNIELLNKFLPVQQFFEKVYLVDLSPSLCEQARQRFRRLGWKNVEVLCMDARGFNLEDRKVDWISMSYSLSMIPDFYSVVDSLSILLSPTGLISVADFYVQSSTTFSERTFTGGAWDRHVNWFSRQFWRIWFEFDRVNLDEGRRDYMEYKFGTLLNVNGRNRLLGGIPYYVWIGCQKLHSAADVLDRVDAAATESPYLAAINSLSSTHSSKTSAETALQLRSKGFEAAVLNLAANLPLPSFFYQIHHWRLYYDELLEKHTQFNNSYIYAFTWEDPRVDHRILKINRDDVILAITSAGDNILSYIIDGAPKRVHAVDLNPTQNHLLELKLAAFSSSLDYKDLWKLFGEGHHEKFSTILMENLSPHLSSRAFQYWWDNRAVFSKSIGLYETGQSRLAIKAARWLFRCCGVAGSVKRMCEARTMNEQREIWQGEVRPVMLSRWVSKFIIGNEQFLWRALGVPPNQRDMIREDHEGGDHAQAMWDYVVNTLDPVVDQGLLGEDNYFYLLCLKGFYTKRCHPSYLTEKGHAKLSKPHAFDGVRIHTDEIKEVLGRLQSETLTIAVIMDSMDWFDTDGIEARRQIKALNNSMKLGGRVLLRSAGLRPWYIRVFEEEGFKAKQVMARHPGAYIDRVNMYASTWVCTKLERVSSGRRESSSSEVDMLEI</sequence>
<feature type="domain" description="Methyltransferase" evidence="2">
    <location>
        <begin position="110"/>
        <end position="208"/>
    </location>
</feature>
<dbReference type="Proteomes" id="UP000277580">
    <property type="component" value="Unassembled WGS sequence"/>
</dbReference>
<dbReference type="CDD" id="cd02440">
    <property type="entry name" value="AdoMet_MTases"/>
    <property type="match status" value="1"/>
</dbReference>
<organism evidence="3 4">
    <name type="scientific">Morchella conica CCBAS932</name>
    <dbReference type="NCBI Taxonomy" id="1392247"/>
    <lineage>
        <taxon>Eukaryota</taxon>
        <taxon>Fungi</taxon>
        <taxon>Dikarya</taxon>
        <taxon>Ascomycota</taxon>
        <taxon>Pezizomycotina</taxon>
        <taxon>Pezizomycetes</taxon>
        <taxon>Pezizales</taxon>
        <taxon>Morchellaceae</taxon>
        <taxon>Morchella</taxon>
    </lineage>
</organism>
<dbReference type="InParanoid" id="A0A3N4KNQ2"/>
<dbReference type="AlphaFoldDB" id="A0A3N4KNQ2"/>
<dbReference type="Pfam" id="PF11899">
    <property type="entry name" value="DUF3419"/>
    <property type="match status" value="1"/>
</dbReference>
<feature type="transmembrane region" description="Helical" evidence="1">
    <location>
        <begin position="7"/>
        <end position="27"/>
    </location>
</feature>
<dbReference type="STRING" id="1392247.A0A3N4KNQ2"/>
<evidence type="ECO:0000313" key="4">
    <source>
        <dbReference type="Proteomes" id="UP000277580"/>
    </source>
</evidence>
<keyword evidence="1" id="KW-0812">Transmembrane</keyword>
<dbReference type="PANTHER" id="PTHR47473:SF1">
    <property type="entry name" value="METHYLTRANSFERASE DOMAIN-CONTAINING PROTEIN"/>
    <property type="match status" value="1"/>
</dbReference>
<keyword evidence="1" id="KW-1133">Transmembrane helix</keyword>
<protein>
    <recommendedName>
        <fullName evidence="2">Methyltransferase domain-containing protein</fullName>
    </recommendedName>
</protein>
<reference evidence="3 4" key="1">
    <citation type="journal article" date="2018" name="Nat. Ecol. Evol.">
        <title>Pezizomycetes genomes reveal the molecular basis of ectomycorrhizal truffle lifestyle.</title>
        <authorList>
            <person name="Murat C."/>
            <person name="Payen T."/>
            <person name="Noel B."/>
            <person name="Kuo A."/>
            <person name="Morin E."/>
            <person name="Chen J."/>
            <person name="Kohler A."/>
            <person name="Krizsan K."/>
            <person name="Balestrini R."/>
            <person name="Da Silva C."/>
            <person name="Montanini B."/>
            <person name="Hainaut M."/>
            <person name="Levati E."/>
            <person name="Barry K.W."/>
            <person name="Belfiori B."/>
            <person name="Cichocki N."/>
            <person name="Clum A."/>
            <person name="Dockter R.B."/>
            <person name="Fauchery L."/>
            <person name="Guy J."/>
            <person name="Iotti M."/>
            <person name="Le Tacon F."/>
            <person name="Lindquist E.A."/>
            <person name="Lipzen A."/>
            <person name="Malagnac F."/>
            <person name="Mello A."/>
            <person name="Molinier V."/>
            <person name="Miyauchi S."/>
            <person name="Poulain J."/>
            <person name="Riccioni C."/>
            <person name="Rubini A."/>
            <person name="Sitrit Y."/>
            <person name="Splivallo R."/>
            <person name="Traeger S."/>
            <person name="Wang M."/>
            <person name="Zifcakova L."/>
            <person name="Wipf D."/>
            <person name="Zambonelli A."/>
            <person name="Paolocci F."/>
            <person name="Nowrousian M."/>
            <person name="Ottonello S."/>
            <person name="Baldrian P."/>
            <person name="Spatafora J.W."/>
            <person name="Henrissat B."/>
            <person name="Nagy L.G."/>
            <person name="Aury J.M."/>
            <person name="Wincker P."/>
            <person name="Grigoriev I.V."/>
            <person name="Bonfante P."/>
            <person name="Martin F.M."/>
        </authorList>
    </citation>
    <scope>NUCLEOTIDE SEQUENCE [LARGE SCALE GENOMIC DNA]</scope>
    <source>
        <strain evidence="3 4">CCBAS932</strain>
    </source>
</reference>
<dbReference type="OrthoDB" id="10253390at2759"/>
<dbReference type="Gene3D" id="3.40.50.150">
    <property type="entry name" value="Vaccinia Virus protein VP39"/>
    <property type="match status" value="1"/>
</dbReference>
<dbReference type="InterPro" id="IPR029063">
    <property type="entry name" value="SAM-dependent_MTases_sf"/>
</dbReference>
<accession>A0A3N4KNQ2</accession>
<evidence type="ECO:0000313" key="3">
    <source>
        <dbReference type="EMBL" id="RPB11029.1"/>
    </source>
</evidence>
<dbReference type="Pfam" id="PF13649">
    <property type="entry name" value="Methyltransf_25"/>
    <property type="match status" value="1"/>
</dbReference>
<name>A0A3N4KNQ2_9PEZI</name>
<proteinExistence type="predicted"/>
<gene>
    <name evidence="3" type="ORF">P167DRAFT_575618</name>
</gene>